<comment type="caution">
    <text evidence="3">The sequence shown here is derived from an EMBL/GenBank/DDBJ whole genome shotgun (WGS) entry which is preliminary data.</text>
</comment>
<keyword evidence="4" id="KW-1185">Reference proteome</keyword>
<evidence type="ECO:0000313" key="4">
    <source>
        <dbReference type="Proteomes" id="UP000637513"/>
    </source>
</evidence>
<keyword evidence="1" id="KW-0812">Transmembrane</keyword>
<feature type="transmembrane region" description="Helical" evidence="1">
    <location>
        <begin position="30"/>
        <end position="50"/>
    </location>
</feature>
<gene>
    <name evidence="3" type="ORF">H8700_02045</name>
</gene>
<dbReference type="EMBL" id="JACRSW010000008">
    <property type="protein sequence ID" value="MBC8556496.1"/>
    <property type="molecule type" value="Genomic_DNA"/>
</dbReference>
<dbReference type="Proteomes" id="UP000637513">
    <property type="component" value="Unassembled WGS sequence"/>
</dbReference>
<evidence type="ECO:0000256" key="1">
    <source>
        <dbReference type="SAM" id="Phobius"/>
    </source>
</evidence>
<feature type="transmembrane region" description="Helical" evidence="1">
    <location>
        <begin position="78"/>
        <end position="102"/>
    </location>
</feature>
<evidence type="ECO:0000259" key="2">
    <source>
        <dbReference type="Pfam" id="PF01478"/>
    </source>
</evidence>
<proteinExistence type="predicted"/>
<reference evidence="3 4" key="1">
    <citation type="submission" date="2020-08" db="EMBL/GenBank/DDBJ databases">
        <title>Genome public.</title>
        <authorList>
            <person name="Liu C."/>
            <person name="Sun Q."/>
        </authorList>
    </citation>
    <scope>NUCLEOTIDE SEQUENCE [LARGE SCALE GENOMIC DNA]</scope>
    <source>
        <strain evidence="3 4">BX3</strain>
    </source>
</reference>
<sequence>MKEVILLVLLIAAMISDLRTGKIPNGLIVFGWILACIIQTESFGMTGGLIACKDAICLIGICLPVFLLHAIGAGDIKLWSVIAAMHGLAVTWQIAVVFFAIAGSCSLIRMFQQKIFVERFYYLVHFVHICMNRRCNEPYETADGTELRYYDKQRDGTGCAIKLAPFTMIAYVVVLTGRWTGRC</sequence>
<feature type="transmembrane region" description="Helical" evidence="1">
    <location>
        <begin position="55"/>
        <end position="72"/>
    </location>
</feature>
<organism evidence="3 4">
    <name type="scientific">Jutongia hominis</name>
    <dbReference type="NCBI Taxonomy" id="2763664"/>
    <lineage>
        <taxon>Bacteria</taxon>
        <taxon>Bacillati</taxon>
        <taxon>Bacillota</taxon>
        <taxon>Clostridia</taxon>
        <taxon>Lachnospirales</taxon>
        <taxon>Lachnospiraceae</taxon>
        <taxon>Jutongia</taxon>
    </lineage>
</organism>
<feature type="domain" description="Prepilin type IV endopeptidase peptidase" evidence="2">
    <location>
        <begin position="5"/>
        <end position="105"/>
    </location>
</feature>
<keyword evidence="1" id="KW-1133">Transmembrane helix</keyword>
<dbReference type="RefSeq" id="WP_022142328.1">
    <property type="nucleotide sequence ID" value="NZ_JACRSW010000008.1"/>
</dbReference>
<protein>
    <submittedName>
        <fullName evidence="3">Prepilin peptidase</fullName>
    </submittedName>
</protein>
<dbReference type="Pfam" id="PF01478">
    <property type="entry name" value="Peptidase_A24"/>
    <property type="match status" value="1"/>
</dbReference>
<dbReference type="Gene3D" id="1.20.120.1220">
    <property type="match status" value="1"/>
</dbReference>
<name>A0ABR7MRS6_9FIRM</name>
<evidence type="ECO:0000313" key="3">
    <source>
        <dbReference type="EMBL" id="MBC8556496.1"/>
    </source>
</evidence>
<accession>A0ABR7MRS6</accession>
<dbReference type="InterPro" id="IPR000045">
    <property type="entry name" value="Prepilin_IV_endopep_pep"/>
</dbReference>
<keyword evidence="1" id="KW-0472">Membrane</keyword>